<dbReference type="EMBL" id="CAJFCI010000024">
    <property type="protein sequence ID" value="CAD5106648.1"/>
    <property type="molecule type" value="Genomic_DNA"/>
</dbReference>
<organism evidence="2 3">
    <name type="scientific">Zestomonas carbonaria</name>
    <dbReference type="NCBI Taxonomy" id="2762745"/>
    <lineage>
        <taxon>Bacteria</taxon>
        <taxon>Pseudomonadati</taxon>
        <taxon>Pseudomonadota</taxon>
        <taxon>Gammaproteobacteria</taxon>
        <taxon>Pseudomonadales</taxon>
        <taxon>Pseudomonadaceae</taxon>
        <taxon>Zestomonas</taxon>
    </lineage>
</organism>
<accession>A0A7U7EL55</accession>
<proteinExistence type="predicted"/>
<evidence type="ECO:0000259" key="1">
    <source>
        <dbReference type="PROSITE" id="PS51725"/>
    </source>
</evidence>
<keyword evidence="3" id="KW-1185">Reference proteome</keyword>
<dbReference type="Proteomes" id="UP000583387">
    <property type="component" value="Unassembled WGS sequence"/>
</dbReference>
<name>A0A7U7EL55_9GAMM</name>
<dbReference type="AlphaFoldDB" id="A0A7U7EL55"/>
<dbReference type="SUPFAM" id="SSF54909">
    <property type="entry name" value="Dimeric alpha+beta barrel"/>
    <property type="match status" value="1"/>
</dbReference>
<dbReference type="Gene3D" id="3.30.70.100">
    <property type="match status" value="1"/>
</dbReference>
<comment type="caution">
    <text evidence="2">The sequence shown here is derived from an EMBL/GenBank/DDBJ whole genome shotgun (WGS) entry which is preliminary data.</text>
</comment>
<dbReference type="PANTHER" id="PTHR37811:SF2">
    <property type="entry name" value="ABM DOMAIN-CONTAINING PROTEIN"/>
    <property type="match status" value="1"/>
</dbReference>
<feature type="domain" description="ABM" evidence="1">
    <location>
        <begin position="2"/>
        <end position="90"/>
    </location>
</feature>
<reference evidence="2 3" key="1">
    <citation type="submission" date="2020-08" db="EMBL/GenBank/DDBJ databases">
        <authorList>
            <person name="Criscuolo A."/>
        </authorList>
    </citation>
    <scope>NUCLEOTIDE SEQUENCE [LARGE SCALE GENOMIC DNA]</scope>
    <source>
        <strain evidence="2">CIP111764</strain>
    </source>
</reference>
<gene>
    <name evidence="2" type="ORF">PSEWESI4_00915</name>
</gene>
<dbReference type="RefSeq" id="WP_187670009.1">
    <property type="nucleotide sequence ID" value="NZ_CAJFCI010000024.1"/>
</dbReference>
<dbReference type="Pfam" id="PF03992">
    <property type="entry name" value="ABM"/>
    <property type="match status" value="1"/>
</dbReference>
<dbReference type="InterPro" id="IPR007138">
    <property type="entry name" value="ABM_dom"/>
</dbReference>
<evidence type="ECO:0000313" key="2">
    <source>
        <dbReference type="EMBL" id="CAD5106648.1"/>
    </source>
</evidence>
<dbReference type="PROSITE" id="PS51725">
    <property type="entry name" value="ABM"/>
    <property type="match status" value="1"/>
</dbReference>
<dbReference type="InterPro" id="IPR011008">
    <property type="entry name" value="Dimeric_a/b-barrel"/>
</dbReference>
<dbReference type="PANTHER" id="PTHR37811">
    <property type="entry name" value="BLL5343 PROTEIN"/>
    <property type="match status" value="1"/>
</dbReference>
<sequence>MFAVIFEAEARPGLRQDYLDIAAELHSLLDGQHGFISIERFQSLKTPGKILSLSFWQDEASITTWRQQEAHRHAQAAGRSQLFSDYRLRIASVLRDYGLHDRAQAPADSHHPHREPHDA</sequence>
<evidence type="ECO:0000313" key="3">
    <source>
        <dbReference type="Proteomes" id="UP000583387"/>
    </source>
</evidence>
<protein>
    <recommendedName>
        <fullName evidence="1">ABM domain-containing protein</fullName>
    </recommendedName>
</protein>
<dbReference type="InterPro" id="IPR052936">
    <property type="entry name" value="Jasmonate_Hydroxylase-like"/>
</dbReference>